<keyword evidence="1" id="KW-1133">Transmembrane helix</keyword>
<protein>
    <submittedName>
        <fullName evidence="3">DC_STAMP domain-containing protein</fullName>
    </submittedName>
</protein>
<feature type="transmembrane region" description="Helical" evidence="1">
    <location>
        <begin position="262"/>
        <end position="282"/>
    </location>
</feature>
<sequence length="342" mass="39139">MWRLFLTALPVAFASESTFYYQNPSYLQFVVATLNVSVAPCLLQDVVKTAVVDTGSFTATPLLWIISVLSLAYSRHRFRMVLVEKMRYAAQSFVKDWFEGQQQEEKERGVHEIDGTVRDRDFVYDDVKISKDDFKTLCRNLCVETQHRFQCFSDVIYVSRAIFLLTAVLSLIVCFIGSFVLVARTVNNEVNIENVRVTLYDVIDNIVYISIQYGVAPDHKTPKLCSATFDVTIPLLDARRKELVNLIASSLLSGENDAVTRFTSMFLVVAGFASMFQLWLVAYKKSVIRRPSATLTSDLRQICILVTDRHSQVFSFLVPISIIACVIMEMFVHRFRNNLRIW</sequence>
<evidence type="ECO:0000313" key="3">
    <source>
        <dbReference type="WBParaSite" id="HCON_00160265-00001"/>
    </source>
</evidence>
<reference evidence="3" key="1">
    <citation type="submission" date="2020-12" db="UniProtKB">
        <authorList>
            <consortium name="WormBaseParasite"/>
        </authorList>
    </citation>
    <scope>IDENTIFICATION</scope>
    <source>
        <strain evidence="3">MHco3</strain>
    </source>
</reference>
<dbReference type="WBParaSite" id="HCON_00160265-00001">
    <property type="protein sequence ID" value="HCON_00160265-00001"/>
    <property type="gene ID" value="HCON_00160265"/>
</dbReference>
<name>A0A7I4YZU0_HAECO</name>
<dbReference type="Proteomes" id="UP000025227">
    <property type="component" value="Unplaced"/>
</dbReference>
<keyword evidence="1" id="KW-0472">Membrane</keyword>
<feature type="transmembrane region" description="Helical" evidence="1">
    <location>
        <begin position="162"/>
        <end position="183"/>
    </location>
</feature>
<organism evidence="2 3">
    <name type="scientific">Haemonchus contortus</name>
    <name type="common">Barber pole worm</name>
    <dbReference type="NCBI Taxonomy" id="6289"/>
    <lineage>
        <taxon>Eukaryota</taxon>
        <taxon>Metazoa</taxon>
        <taxon>Ecdysozoa</taxon>
        <taxon>Nematoda</taxon>
        <taxon>Chromadorea</taxon>
        <taxon>Rhabditida</taxon>
        <taxon>Rhabditina</taxon>
        <taxon>Rhabditomorpha</taxon>
        <taxon>Strongyloidea</taxon>
        <taxon>Trichostrongylidae</taxon>
        <taxon>Haemonchus</taxon>
    </lineage>
</organism>
<dbReference type="OrthoDB" id="10486835at2759"/>
<feature type="transmembrane region" description="Helical" evidence="1">
    <location>
        <begin position="55"/>
        <end position="73"/>
    </location>
</feature>
<proteinExistence type="predicted"/>
<keyword evidence="1" id="KW-0812">Transmembrane</keyword>
<evidence type="ECO:0000256" key="1">
    <source>
        <dbReference type="SAM" id="Phobius"/>
    </source>
</evidence>
<accession>A0A7I4YZU0</accession>
<keyword evidence="2" id="KW-1185">Reference proteome</keyword>
<feature type="transmembrane region" description="Helical" evidence="1">
    <location>
        <begin position="313"/>
        <end position="332"/>
    </location>
</feature>
<evidence type="ECO:0000313" key="2">
    <source>
        <dbReference type="Proteomes" id="UP000025227"/>
    </source>
</evidence>
<dbReference type="AlphaFoldDB" id="A0A7I4YZU0"/>